<keyword evidence="1" id="KW-0812">Transmembrane</keyword>
<feature type="transmembrane region" description="Helical" evidence="1">
    <location>
        <begin position="142"/>
        <end position="164"/>
    </location>
</feature>
<keyword evidence="1" id="KW-0472">Membrane</keyword>
<dbReference type="Proteomes" id="UP001056937">
    <property type="component" value="Chromosome 1"/>
</dbReference>
<evidence type="ECO:0000313" key="2">
    <source>
        <dbReference type="EMBL" id="USI72060.1"/>
    </source>
</evidence>
<organism evidence="2 3">
    <name type="scientific">Sphingomonas morindae</name>
    <dbReference type="NCBI Taxonomy" id="1541170"/>
    <lineage>
        <taxon>Bacteria</taxon>
        <taxon>Pseudomonadati</taxon>
        <taxon>Pseudomonadota</taxon>
        <taxon>Alphaproteobacteria</taxon>
        <taxon>Sphingomonadales</taxon>
        <taxon>Sphingomonadaceae</taxon>
        <taxon>Sphingomonas</taxon>
    </lineage>
</organism>
<feature type="transmembrane region" description="Helical" evidence="1">
    <location>
        <begin position="206"/>
        <end position="231"/>
    </location>
</feature>
<keyword evidence="3" id="KW-1185">Reference proteome</keyword>
<accession>A0ABY4X5E8</accession>
<feature type="transmembrane region" description="Helical" evidence="1">
    <location>
        <begin position="176"/>
        <end position="194"/>
    </location>
</feature>
<feature type="transmembrane region" description="Helical" evidence="1">
    <location>
        <begin position="58"/>
        <end position="79"/>
    </location>
</feature>
<keyword evidence="1" id="KW-1133">Transmembrane helix</keyword>
<dbReference type="RefSeq" id="WP_252165869.1">
    <property type="nucleotide sequence ID" value="NZ_CP084930.1"/>
</dbReference>
<proteinExistence type="predicted"/>
<evidence type="ECO:0008006" key="4">
    <source>
        <dbReference type="Google" id="ProtNLM"/>
    </source>
</evidence>
<gene>
    <name evidence="2" type="ORF">LHA26_12180</name>
</gene>
<name>A0ABY4X5E8_9SPHN</name>
<sequence>MKLETVSAPLGSAAVPAPIGVPLVEQAPTSWRRWLAPALSTAILIAALAQLRTLDWRALIAMVPASPLFWIVFLVSYLIPPASEWVIFRALWALPGRGFLALLRKRLSNEILLGYSGEVYFYGWARRNAALVAAPFGAVKDVAILSAATGNIVTLVLVAASWPLLRDLNLGLSARLIGYSAAVVTAGSLLTMVFRKSLLSLPRRDLVMIAIVHLARIIATTVLTAILWALILPAAPLSWWLMLATLRMVVSRLPLLPNKDLVFAGLAAFLVGHRAQVTELVSLLAGLTLATHVLLGVGLGVSELAGVENRR</sequence>
<evidence type="ECO:0000256" key="1">
    <source>
        <dbReference type="SAM" id="Phobius"/>
    </source>
</evidence>
<protein>
    <recommendedName>
        <fullName evidence="4">Flippase-like domain-containing protein</fullName>
    </recommendedName>
</protein>
<evidence type="ECO:0000313" key="3">
    <source>
        <dbReference type="Proteomes" id="UP001056937"/>
    </source>
</evidence>
<reference evidence="2" key="1">
    <citation type="journal article" date="2022" name="Toxins">
        <title>Genomic Analysis of Sphingopyxis sp. USTB-05 for Biodegrading Cyanobacterial Hepatotoxins.</title>
        <authorList>
            <person name="Liu C."/>
            <person name="Xu Q."/>
            <person name="Zhao Z."/>
            <person name="Zhang H."/>
            <person name="Liu X."/>
            <person name="Yin C."/>
            <person name="Liu Y."/>
            <person name="Yan H."/>
        </authorList>
    </citation>
    <scope>NUCLEOTIDE SEQUENCE</scope>
    <source>
        <strain evidence="2">NBD5</strain>
    </source>
</reference>
<dbReference type="EMBL" id="CP084930">
    <property type="protein sequence ID" value="USI72060.1"/>
    <property type="molecule type" value="Genomic_DNA"/>
</dbReference>
<feature type="transmembrane region" description="Helical" evidence="1">
    <location>
        <begin position="283"/>
        <end position="305"/>
    </location>
</feature>
<feature type="transmembrane region" description="Helical" evidence="1">
    <location>
        <begin position="34"/>
        <end position="51"/>
    </location>
</feature>